<keyword evidence="4 7" id="KW-1133">Transmembrane helix</keyword>
<keyword evidence="9" id="KW-1185">Reference proteome</keyword>
<evidence type="ECO:0000256" key="3">
    <source>
        <dbReference type="ARBA" id="ARBA00022692"/>
    </source>
</evidence>
<dbReference type="OMA" id="CYLLCHY"/>
<dbReference type="Pfam" id="PF04117">
    <property type="entry name" value="Mpv17_PMP22"/>
    <property type="match status" value="1"/>
</dbReference>
<dbReference type="PANTHER" id="PTHR11266">
    <property type="entry name" value="PEROXISOMAL MEMBRANE PROTEIN 2, PXMP2 MPV17"/>
    <property type="match status" value="1"/>
</dbReference>
<sequence length="188" mass="21635">MAVRMWRMYQRWLVTDPWKSQTITSGVIVSAGDIISQQVVEKRGLAHHDFKRTLRMATVGLCLGPILRSWYLTLERFVPSTSRPVLDGFKKMLPDQLLFAPCVSVAFFWINNTFAGGTFEELKKKLNERYVETLLNGYKVWPAVQMVNFTIVPFQYRIGVVQLVAVLWNAYLSWQVNKPTSSDKEITG</sequence>
<name>A0A913XG18_EXADI</name>
<dbReference type="GeneID" id="110242237"/>
<dbReference type="Proteomes" id="UP000887567">
    <property type="component" value="Unplaced"/>
</dbReference>
<evidence type="ECO:0000256" key="2">
    <source>
        <dbReference type="ARBA" id="ARBA00006824"/>
    </source>
</evidence>
<evidence type="ECO:0000313" key="9">
    <source>
        <dbReference type="Proteomes" id="UP000887567"/>
    </source>
</evidence>
<keyword evidence="5 7" id="KW-0472">Membrane</keyword>
<dbReference type="KEGG" id="epa:110242237"/>
<evidence type="ECO:0000256" key="7">
    <source>
        <dbReference type="RuleBase" id="RU363053"/>
    </source>
</evidence>
<dbReference type="EnsemblMetazoa" id="XM_021048192.2">
    <property type="protein sequence ID" value="XP_020903851.1"/>
    <property type="gene ID" value="LOC110242237"/>
</dbReference>
<dbReference type="PANTHER" id="PTHR11266:SF17">
    <property type="entry name" value="PROTEIN MPV17"/>
    <property type="match status" value="1"/>
</dbReference>
<feature type="transmembrane region" description="Helical" evidence="7">
    <location>
        <begin position="98"/>
        <end position="119"/>
    </location>
</feature>
<feature type="transmembrane region" description="Helical" evidence="7">
    <location>
        <begin position="53"/>
        <end position="71"/>
    </location>
</feature>
<protein>
    <recommendedName>
        <fullName evidence="6">Mitochondrial inner membrane protein Mpv17</fullName>
    </recommendedName>
</protein>
<comment type="similarity">
    <text evidence="2 7">Belongs to the peroxisomal membrane protein PXMP2/4 family.</text>
</comment>
<dbReference type="GO" id="GO:0005739">
    <property type="term" value="C:mitochondrion"/>
    <property type="evidence" value="ECO:0007669"/>
    <property type="project" value="TreeGrafter"/>
</dbReference>
<evidence type="ECO:0000256" key="1">
    <source>
        <dbReference type="ARBA" id="ARBA00004141"/>
    </source>
</evidence>
<organism evidence="8 9">
    <name type="scientific">Exaiptasia diaphana</name>
    <name type="common">Tropical sea anemone</name>
    <name type="synonym">Aiptasia pulchella</name>
    <dbReference type="NCBI Taxonomy" id="2652724"/>
    <lineage>
        <taxon>Eukaryota</taxon>
        <taxon>Metazoa</taxon>
        <taxon>Cnidaria</taxon>
        <taxon>Anthozoa</taxon>
        <taxon>Hexacorallia</taxon>
        <taxon>Actiniaria</taxon>
        <taxon>Aiptasiidae</taxon>
        <taxon>Exaiptasia</taxon>
    </lineage>
</organism>
<keyword evidence="3 7" id="KW-0812">Transmembrane</keyword>
<proteinExistence type="inferred from homology"/>
<evidence type="ECO:0000256" key="4">
    <source>
        <dbReference type="ARBA" id="ARBA00022989"/>
    </source>
</evidence>
<dbReference type="InterPro" id="IPR007248">
    <property type="entry name" value="Mpv17_PMP22"/>
</dbReference>
<reference evidence="8" key="1">
    <citation type="submission" date="2022-11" db="UniProtKB">
        <authorList>
            <consortium name="EnsemblMetazoa"/>
        </authorList>
    </citation>
    <scope>IDENTIFICATION</scope>
</reference>
<evidence type="ECO:0000313" key="8">
    <source>
        <dbReference type="EnsemblMetazoa" id="XP_020903851.1"/>
    </source>
</evidence>
<accession>A0A913XG18</accession>
<comment type="subcellular location">
    <subcellularLocation>
        <location evidence="1">Membrane</location>
        <topology evidence="1">Multi-pass membrane protein</topology>
    </subcellularLocation>
</comment>
<dbReference type="OrthoDB" id="430207at2759"/>
<dbReference type="AlphaFoldDB" id="A0A913XG18"/>
<dbReference type="GO" id="GO:0016020">
    <property type="term" value="C:membrane"/>
    <property type="evidence" value="ECO:0007669"/>
    <property type="project" value="UniProtKB-SubCell"/>
</dbReference>
<evidence type="ECO:0000256" key="5">
    <source>
        <dbReference type="ARBA" id="ARBA00023136"/>
    </source>
</evidence>
<dbReference type="RefSeq" id="XP_020903851.1">
    <property type="nucleotide sequence ID" value="XM_021048192.2"/>
</dbReference>
<evidence type="ECO:0000256" key="6">
    <source>
        <dbReference type="ARBA" id="ARBA00049743"/>
    </source>
</evidence>